<keyword evidence="2" id="KW-1185">Reference proteome</keyword>
<dbReference type="Proteomes" id="UP000054776">
    <property type="component" value="Unassembled WGS sequence"/>
</dbReference>
<protein>
    <submittedName>
        <fullName evidence="1">Uncharacterized protein</fullName>
    </submittedName>
</protein>
<dbReference type="AlphaFoldDB" id="A0A0V0Z4J0"/>
<accession>A0A0V0Z4J0</accession>
<comment type="caution">
    <text evidence="1">The sequence shown here is derived from an EMBL/GenBank/DDBJ whole genome shotgun (WGS) entry which is preliminary data.</text>
</comment>
<reference evidence="1 2" key="1">
    <citation type="submission" date="2015-01" db="EMBL/GenBank/DDBJ databases">
        <title>Evolution of Trichinella species and genotypes.</title>
        <authorList>
            <person name="Korhonen P.K."/>
            <person name="Edoardo P."/>
            <person name="Giuseppe L.R."/>
            <person name="Gasser R.B."/>
        </authorList>
    </citation>
    <scope>NUCLEOTIDE SEQUENCE [LARGE SCALE GENOMIC DNA]</scope>
    <source>
        <strain evidence="1">ISS3</strain>
    </source>
</reference>
<proteinExistence type="predicted"/>
<sequence length="33" mass="3840">MVCETALLNCPHWVNLIMLLNSSFKAFEIILFQ</sequence>
<dbReference type="InParanoid" id="A0A0V0Z4J0"/>
<name>A0A0V0Z4J0_TRISP</name>
<evidence type="ECO:0000313" key="1">
    <source>
        <dbReference type="EMBL" id="KRY07412.1"/>
    </source>
</evidence>
<dbReference type="EMBL" id="JYDH01002785">
    <property type="protein sequence ID" value="KRY07412.1"/>
    <property type="molecule type" value="Genomic_DNA"/>
</dbReference>
<organism evidence="1 2">
    <name type="scientific">Trichinella spiralis</name>
    <name type="common">Trichina worm</name>
    <dbReference type="NCBI Taxonomy" id="6334"/>
    <lineage>
        <taxon>Eukaryota</taxon>
        <taxon>Metazoa</taxon>
        <taxon>Ecdysozoa</taxon>
        <taxon>Nematoda</taxon>
        <taxon>Enoplea</taxon>
        <taxon>Dorylaimia</taxon>
        <taxon>Trichinellida</taxon>
        <taxon>Trichinellidae</taxon>
        <taxon>Trichinella</taxon>
    </lineage>
</organism>
<evidence type="ECO:0000313" key="2">
    <source>
        <dbReference type="Proteomes" id="UP000054776"/>
    </source>
</evidence>
<gene>
    <name evidence="1" type="ORF">T01_15410</name>
</gene>